<reference evidence="2" key="1">
    <citation type="journal article" date="2020" name="Stud. Mycol.">
        <title>101 Dothideomycetes genomes: a test case for predicting lifestyles and emergence of pathogens.</title>
        <authorList>
            <person name="Haridas S."/>
            <person name="Albert R."/>
            <person name="Binder M."/>
            <person name="Bloem J."/>
            <person name="Labutti K."/>
            <person name="Salamov A."/>
            <person name="Andreopoulos B."/>
            <person name="Baker S."/>
            <person name="Barry K."/>
            <person name="Bills G."/>
            <person name="Bluhm B."/>
            <person name="Cannon C."/>
            <person name="Castanera R."/>
            <person name="Culley D."/>
            <person name="Daum C."/>
            <person name="Ezra D."/>
            <person name="Gonzalez J."/>
            <person name="Henrissat B."/>
            <person name="Kuo A."/>
            <person name="Liang C."/>
            <person name="Lipzen A."/>
            <person name="Lutzoni F."/>
            <person name="Magnuson J."/>
            <person name="Mondo S."/>
            <person name="Nolan M."/>
            <person name="Ohm R."/>
            <person name="Pangilinan J."/>
            <person name="Park H.-J."/>
            <person name="Ramirez L."/>
            <person name="Alfaro M."/>
            <person name="Sun H."/>
            <person name="Tritt A."/>
            <person name="Yoshinaga Y."/>
            <person name="Zwiers L.-H."/>
            <person name="Turgeon B."/>
            <person name="Goodwin S."/>
            <person name="Spatafora J."/>
            <person name="Crous P."/>
            <person name="Grigoriev I."/>
        </authorList>
    </citation>
    <scope>NUCLEOTIDE SEQUENCE</scope>
    <source>
        <strain evidence="2">CBS 269.34</strain>
    </source>
</reference>
<sequence>MLRARRRERRSGGGAAAASTLCSALSCSRVNVAMSTAEGCERWPVPHRLLQTTIATSSGTIRGGGEGFSPIQDVNVCPRSWARRTILQTTVRKYWWLVLSRAAQLEVLLKREHSEGHGGAPVHTESSAPKSGSCHTKDLLQR</sequence>
<accession>A0A6A6R6F5</accession>
<protein>
    <submittedName>
        <fullName evidence="2">Uncharacterized protein</fullName>
    </submittedName>
</protein>
<evidence type="ECO:0000313" key="3">
    <source>
        <dbReference type="Proteomes" id="UP000799750"/>
    </source>
</evidence>
<feature type="compositionally biased region" description="Polar residues" evidence="1">
    <location>
        <begin position="124"/>
        <end position="134"/>
    </location>
</feature>
<name>A0A6A6R6F5_9PEZI</name>
<proteinExistence type="predicted"/>
<keyword evidence="3" id="KW-1185">Reference proteome</keyword>
<feature type="region of interest" description="Disordered" evidence="1">
    <location>
        <begin position="115"/>
        <end position="142"/>
    </location>
</feature>
<evidence type="ECO:0000313" key="2">
    <source>
        <dbReference type="EMBL" id="KAF2500159.1"/>
    </source>
</evidence>
<dbReference type="Proteomes" id="UP000799750">
    <property type="component" value="Unassembled WGS sequence"/>
</dbReference>
<dbReference type="EMBL" id="MU004183">
    <property type="protein sequence ID" value="KAF2500159.1"/>
    <property type="molecule type" value="Genomic_DNA"/>
</dbReference>
<dbReference type="AlphaFoldDB" id="A0A6A6R6F5"/>
<gene>
    <name evidence="2" type="ORF">BU16DRAFT_238253</name>
</gene>
<organism evidence="2 3">
    <name type="scientific">Lophium mytilinum</name>
    <dbReference type="NCBI Taxonomy" id="390894"/>
    <lineage>
        <taxon>Eukaryota</taxon>
        <taxon>Fungi</taxon>
        <taxon>Dikarya</taxon>
        <taxon>Ascomycota</taxon>
        <taxon>Pezizomycotina</taxon>
        <taxon>Dothideomycetes</taxon>
        <taxon>Pleosporomycetidae</taxon>
        <taxon>Mytilinidiales</taxon>
        <taxon>Mytilinidiaceae</taxon>
        <taxon>Lophium</taxon>
    </lineage>
</organism>
<evidence type="ECO:0000256" key="1">
    <source>
        <dbReference type="SAM" id="MobiDB-lite"/>
    </source>
</evidence>
<dbReference type="PROSITE" id="PS51257">
    <property type="entry name" value="PROKAR_LIPOPROTEIN"/>
    <property type="match status" value="1"/>
</dbReference>